<dbReference type="AlphaFoldDB" id="A0A2S0VNU9"/>
<dbReference type="SUPFAM" id="SSF142433">
    <property type="entry name" value="CinA-like"/>
    <property type="match status" value="1"/>
</dbReference>
<organism evidence="2 3">
    <name type="scientific">Saccharobesus litoralis</name>
    <dbReference type="NCBI Taxonomy" id="2172099"/>
    <lineage>
        <taxon>Bacteria</taxon>
        <taxon>Pseudomonadati</taxon>
        <taxon>Pseudomonadota</taxon>
        <taxon>Gammaproteobacteria</taxon>
        <taxon>Alteromonadales</taxon>
        <taxon>Alteromonadaceae</taxon>
        <taxon>Saccharobesus</taxon>
    </lineage>
</organism>
<dbReference type="EMBL" id="CP026604">
    <property type="protein sequence ID" value="AWB65879.1"/>
    <property type="molecule type" value="Genomic_DNA"/>
</dbReference>
<dbReference type="RefSeq" id="WP_108601952.1">
    <property type="nucleotide sequence ID" value="NZ_CP026604.1"/>
</dbReference>
<dbReference type="NCBIfam" id="TIGR00199">
    <property type="entry name" value="PncC_domain"/>
    <property type="match status" value="1"/>
</dbReference>
<dbReference type="OrthoDB" id="9801454at2"/>
<dbReference type="Gene3D" id="3.90.950.20">
    <property type="entry name" value="CinA-like"/>
    <property type="match status" value="1"/>
</dbReference>
<sequence length="166" mass="17481">MENWSAITILSSEVGELLKQDNKTVATAESCTGGGIAMALTEIPGSSAYFTQSWVTYSNAAKVNLLNIPETILEQHGAVSESTVNAMAISALSQAETDYAIAVSGVAGPDGGTEAKPVGFVMFAFAQKDSDTLVIEKNFAGDRQSVRGQAIEFALQQLKEIVSSKK</sequence>
<keyword evidence="3" id="KW-1185">Reference proteome</keyword>
<evidence type="ECO:0000313" key="3">
    <source>
        <dbReference type="Proteomes" id="UP000244441"/>
    </source>
</evidence>
<accession>A0A2S0VNU9</accession>
<proteinExistence type="predicted"/>
<dbReference type="KEGG" id="cate:C2869_05230"/>
<evidence type="ECO:0000313" key="2">
    <source>
        <dbReference type="EMBL" id="AWB65879.1"/>
    </source>
</evidence>
<evidence type="ECO:0000259" key="1">
    <source>
        <dbReference type="Pfam" id="PF02464"/>
    </source>
</evidence>
<reference evidence="2 3" key="1">
    <citation type="submission" date="2018-01" db="EMBL/GenBank/DDBJ databases">
        <title>Genome sequence of a Cantenovulum-like bacteria.</title>
        <authorList>
            <person name="Tan W.R."/>
            <person name="Lau N.-S."/>
            <person name="Go F."/>
            <person name="Amirul A.-A.A."/>
        </authorList>
    </citation>
    <scope>NUCLEOTIDE SEQUENCE [LARGE SCALE GENOMIC DNA]</scope>
    <source>
        <strain evidence="2 3">CCB-QB4</strain>
    </source>
</reference>
<gene>
    <name evidence="2" type="ORF">C2869_05230</name>
</gene>
<dbReference type="Proteomes" id="UP000244441">
    <property type="component" value="Chromosome"/>
</dbReference>
<dbReference type="InterPro" id="IPR008136">
    <property type="entry name" value="CinA_C"/>
</dbReference>
<dbReference type="Pfam" id="PF02464">
    <property type="entry name" value="CinA"/>
    <property type="match status" value="1"/>
</dbReference>
<name>A0A2S0VNU9_9ALTE</name>
<feature type="domain" description="CinA C-terminal" evidence="1">
    <location>
        <begin position="10"/>
        <end position="161"/>
    </location>
</feature>
<protein>
    <recommendedName>
        <fullName evidence="1">CinA C-terminal domain-containing protein</fullName>
    </recommendedName>
</protein>
<dbReference type="InterPro" id="IPR036653">
    <property type="entry name" value="CinA-like_C"/>
</dbReference>